<dbReference type="EMBL" id="UGHK01000001">
    <property type="protein sequence ID" value="STO70171.1"/>
    <property type="molecule type" value="Genomic_DNA"/>
</dbReference>
<organism evidence="1 2">
    <name type="scientific">Avibacterium paragallinarum</name>
    <name type="common">Haemophilus gallinarum</name>
    <dbReference type="NCBI Taxonomy" id="728"/>
    <lineage>
        <taxon>Bacteria</taxon>
        <taxon>Pseudomonadati</taxon>
        <taxon>Pseudomonadota</taxon>
        <taxon>Gammaproteobacteria</taxon>
        <taxon>Pasteurellales</taxon>
        <taxon>Pasteurellaceae</taxon>
        <taxon>Avibacterium</taxon>
    </lineage>
</organism>
<dbReference type="Pfam" id="PF05926">
    <property type="entry name" value="Phage_GPL"/>
    <property type="match status" value="1"/>
</dbReference>
<proteinExistence type="predicted"/>
<reference evidence="1 2" key="1">
    <citation type="submission" date="2018-06" db="EMBL/GenBank/DDBJ databases">
        <authorList>
            <consortium name="Pathogen Informatics"/>
            <person name="Doyle S."/>
        </authorList>
    </citation>
    <scope>NUCLEOTIDE SEQUENCE [LARGE SCALE GENOMIC DNA]</scope>
    <source>
        <strain evidence="1 2">NCTC11296</strain>
    </source>
</reference>
<sequence length="150" mass="16988">MFNGVAIEYDDSVISSNGFWGDIEVSEFQKQRAIPVQVPIEMIKASLIQAMQEVELELEEVAQHYQSKGILHVREITTVQIGGENFAQTQYKKAVFARAKADLLPEFLTLSAREIHEGRELVQAQKSLLAESSFAIRRLKGKKRGKVWLL</sequence>
<gene>
    <name evidence="1" type="ORF">NCTC11296_00050</name>
</gene>
<dbReference type="RefSeq" id="WP_017807147.1">
    <property type="nucleotide sequence ID" value="NZ_CP050316.1"/>
</dbReference>
<evidence type="ECO:0000313" key="2">
    <source>
        <dbReference type="Proteomes" id="UP000254465"/>
    </source>
</evidence>
<dbReference type="AlphaFoldDB" id="A0A0F5ESA7"/>
<accession>A0A0F5ESA7</accession>
<evidence type="ECO:0000313" key="1">
    <source>
        <dbReference type="EMBL" id="STO70171.1"/>
    </source>
</evidence>
<dbReference type="Proteomes" id="UP000254465">
    <property type="component" value="Unassembled WGS sequence"/>
</dbReference>
<dbReference type="InterPro" id="IPR009225">
    <property type="entry name" value="Phage_head_completion_GpL"/>
</dbReference>
<name>A0A0F5ESA7_AVIPA</name>
<protein>
    <submittedName>
        <fullName evidence="1">Phage protein</fullName>
    </submittedName>
</protein>
<dbReference type="GeneID" id="66255149"/>